<dbReference type="PANTHER" id="PTHR11014:SF167">
    <property type="entry name" value="IAA-AMINO ACID HYDROLASE ILR1-LIKE 9"/>
    <property type="match status" value="1"/>
</dbReference>
<dbReference type="Proteomes" id="UP000008810">
    <property type="component" value="Chromosome 1"/>
</dbReference>
<dbReference type="FunFam" id="3.40.630.10:FF:000234">
    <property type="entry name" value="Os07g0249900 protein"/>
    <property type="match status" value="1"/>
</dbReference>
<comment type="cofactor">
    <cofactor evidence="5">
        <name>Mn(2+)</name>
        <dbReference type="ChEBI" id="CHEBI:29035"/>
    </cofactor>
    <text evidence="5">The Mn(2+) ion enhances activity.</text>
</comment>
<dbReference type="GO" id="GO:0009850">
    <property type="term" value="P:auxin metabolic process"/>
    <property type="evidence" value="ECO:0000318"/>
    <property type="project" value="GO_Central"/>
</dbReference>
<dbReference type="InterPro" id="IPR017439">
    <property type="entry name" value="Amidohydrolase"/>
</dbReference>
<sequence>MAAASSAPPLALLIILFHLALTSSAAAAARAHDDDDLLGAARAPGVTEWLRGVRRRIHRRPELAFQEHRTSELVRAELEAIGVSYAWPVARTGVVATIGSGGAPVVALRADMDALPLQELVDWEYKSQENGKMHACGHDAHTAMLLGAAKLLQSRKDDLKGTVKLVFQPAEEGNGGAYYVLEEGALHDASAIFGLHVDPALPVGVVAGRPGPFAATSGRFLATITGKGGHAAGPHDAIDPIVAASAAVLALQQIVSREIDPLQGAVVSITFLKGGEAYNVIPESTTFGGTLRSMTNEGLAYLMKRIREIVEGQAAVHRCSGSVDFMEETMRPYPAVVNDEGMYALAKTAAGRLLGEKNVRLAPQLMGAEDFGFYAQRMAGAFFVIGVGNETTMKQVRTTHSPYFVIDEDVLPVGAAFHAAVAIDYLNEHVSVSATA</sequence>
<dbReference type="EMBL" id="CM000880">
    <property type="protein sequence ID" value="KQK20241.1"/>
    <property type="molecule type" value="Genomic_DNA"/>
</dbReference>
<dbReference type="Pfam" id="PF07687">
    <property type="entry name" value="M20_dimer"/>
    <property type="match status" value="1"/>
</dbReference>
<dbReference type="STRING" id="15368.I1H2E3"/>
<accession>I1H2E3</accession>
<dbReference type="Gene3D" id="3.30.70.360">
    <property type="match status" value="1"/>
</dbReference>
<gene>
    <name evidence="9" type="primary">LOC100840150</name>
    <name evidence="8" type="ORF">BRADI_1g53310v3</name>
</gene>
<dbReference type="Gene3D" id="3.40.630.10">
    <property type="entry name" value="Zn peptidases"/>
    <property type="match status" value="1"/>
</dbReference>
<dbReference type="GeneID" id="100840150"/>
<dbReference type="SUPFAM" id="SSF53187">
    <property type="entry name" value="Zn-dependent exopeptidases"/>
    <property type="match status" value="1"/>
</dbReference>
<feature type="chain" id="PRO_5014094242" description="Peptidase M20 dimerisation domain-containing protein" evidence="6">
    <location>
        <begin position="28"/>
        <end position="436"/>
    </location>
</feature>
<dbReference type="InterPro" id="IPR002933">
    <property type="entry name" value="Peptidase_M20"/>
</dbReference>
<dbReference type="GO" id="GO:0046872">
    <property type="term" value="F:metal ion binding"/>
    <property type="evidence" value="ECO:0007669"/>
    <property type="project" value="UniProtKB-KW"/>
</dbReference>
<feature type="binding site" evidence="5">
    <location>
        <position position="400"/>
    </location>
    <ligand>
        <name>Mn(2+)</name>
        <dbReference type="ChEBI" id="CHEBI:29035"/>
        <label>2</label>
    </ligand>
</feature>
<dbReference type="InterPro" id="IPR011650">
    <property type="entry name" value="Peptidase_M20_dimer"/>
</dbReference>
<dbReference type="SUPFAM" id="SSF55031">
    <property type="entry name" value="Bacterial exopeptidase dimerisation domain"/>
    <property type="match status" value="1"/>
</dbReference>
<feature type="signal peptide" evidence="6">
    <location>
        <begin position="1"/>
        <end position="27"/>
    </location>
</feature>
<dbReference type="GO" id="GO:0010179">
    <property type="term" value="F:IAA-Ala conjugate hydrolase activity"/>
    <property type="evidence" value="ECO:0000318"/>
    <property type="project" value="GO_Central"/>
</dbReference>
<reference evidence="9" key="3">
    <citation type="submission" date="2018-08" db="UniProtKB">
        <authorList>
            <consortium name="EnsemblPlants"/>
        </authorList>
    </citation>
    <scope>IDENTIFICATION</scope>
    <source>
        <strain evidence="9">cv. Bd21</strain>
    </source>
</reference>
<evidence type="ECO:0000313" key="9">
    <source>
        <dbReference type="EnsemblPlants" id="KQK20241"/>
    </source>
</evidence>
<evidence type="ECO:0000256" key="6">
    <source>
        <dbReference type="SAM" id="SignalP"/>
    </source>
</evidence>
<dbReference type="InterPro" id="IPR036264">
    <property type="entry name" value="Bact_exopeptidase_dim_dom"/>
</dbReference>
<reference evidence="8" key="2">
    <citation type="submission" date="2017-06" db="EMBL/GenBank/DDBJ databases">
        <title>WGS assembly of Brachypodium distachyon.</title>
        <authorList>
            <consortium name="The International Brachypodium Initiative"/>
            <person name="Lucas S."/>
            <person name="Harmon-Smith M."/>
            <person name="Lail K."/>
            <person name="Tice H."/>
            <person name="Grimwood J."/>
            <person name="Bruce D."/>
            <person name="Barry K."/>
            <person name="Shu S."/>
            <person name="Lindquist E."/>
            <person name="Wang M."/>
            <person name="Pitluck S."/>
            <person name="Vogel J.P."/>
            <person name="Garvin D.F."/>
            <person name="Mockler T.C."/>
            <person name="Schmutz J."/>
            <person name="Rokhsar D."/>
            <person name="Bevan M.W."/>
        </authorList>
    </citation>
    <scope>NUCLEOTIDE SEQUENCE</scope>
    <source>
        <strain evidence="8">Bd21</strain>
    </source>
</reference>
<keyword evidence="5" id="KW-0464">Manganese</keyword>
<reference evidence="8 9" key="1">
    <citation type="journal article" date="2010" name="Nature">
        <title>Genome sequencing and analysis of the model grass Brachypodium distachyon.</title>
        <authorList>
            <consortium name="International Brachypodium Initiative"/>
        </authorList>
    </citation>
    <scope>NUCLEOTIDE SEQUENCE [LARGE SCALE GENOMIC DNA]</scope>
    <source>
        <strain evidence="8 9">Bd21</strain>
    </source>
</reference>
<dbReference type="Gramene" id="KQK20241">
    <property type="protein sequence ID" value="KQK20241"/>
    <property type="gene ID" value="BRADI_1g53310v3"/>
</dbReference>
<dbReference type="MEROPS" id="M20.A02"/>
<dbReference type="RefSeq" id="XP_003557334.1">
    <property type="nucleotide sequence ID" value="XM_003557286.4"/>
</dbReference>
<feature type="binding site" evidence="5">
    <location>
        <position position="138"/>
    </location>
    <ligand>
        <name>Mn(2+)</name>
        <dbReference type="ChEBI" id="CHEBI:29035"/>
        <label>2</label>
    </ligand>
</feature>
<dbReference type="OMA" id="PHFRIDE"/>
<evidence type="ECO:0000256" key="1">
    <source>
        <dbReference type="ARBA" id="ARBA00003007"/>
    </source>
</evidence>
<evidence type="ECO:0000256" key="5">
    <source>
        <dbReference type="PIRSR" id="PIRSR005962-1"/>
    </source>
</evidence>
<evidence type="ECO:0000256" key="2">
    <source>
        <dbReference type="ARBA" id="ARBA00006153"/>
    </source>
</evidence>
<dbReference type="NCBIfam" id="TIGR01891">
    <property type="entry name" value="amidohydrolases"/>
    <property type="match status" value="1"/>
</dbReference>
<keyword evidence="4" id="KW-0378">Hydrolase</keyword>
<dbReference type="OrthoDB" id="6119954at2759"/>
<dbReference type="KEGG" id="bdi:100840150"/>
<dbReference type="AlphaFoldDB" id="I1H2E3"/>
<comment type="similarity">
    <text evidence="2">Belongs to the peptidase M20 family.</text>
</comment>
<keyword evidence="3 6" id="KW-0732">Signal</keyword>
<feature type="binding site" evidence="5">
    <location>
        <position position="196"/>
    </location>
    <ligand>
        <name>Mn(2+)</name>
        <dbReference type="ChEBI" id="CHEBI:29035"/>
        <label>2</label>
    </ligand>
</feature>
<dbReference type="InterPro" id="IPR044757">
    <property type="entry name" value="ILR1-like_Hyd"/>
</dbReference>
<dbReference type="CDD" id="cd08017">
    <property type="entry name" value="M20_IAA_Hyd"/>
    <property type="match status" value="1"/>
</dbReference>
<dbReference type="PANTHER" id="PTHR11014">
    <property type="entry name" value="PEPTIDASE M20 FAMILY MEMBER"/>
    <property type="match status" value="1"/>
</dbReference>
<keyword evidence="5" id="KW-0479">Metal-binding</keyword>
<dbReference type="FunCoup" id="I1H2E3">
    <property type="interactions" value="365"/>
</dbReference>
<evidence type="ECO:0000259" key="7">
    <source>
        <dbReference type="Pfam" id="PF07687"/>
    </source>
</evidence>
<dbReference type="FunFam" id="3.30.70.360:FF:000001">
    <property type="entry name" value="N-acetyldiaminopimelate deacetylase"/>
    <property type="match status" value="1"/>
</dbReference>
<name>I1H2E3_BRADI</name>
<protein>
    <recommendedName>
        <fullName evidence="7">Peptidase M20 dimerisation domain-containing protein</fullName>
    </recommendedName>
</protein>
<evidence type="ECO:0000256" key="3">
    <source>
        <dbReference type="ARBA" id="ARBA00022729"/>
    </source>
</evidence>
<feature type="domain" description="Peptidase M20 dimerisation" evidence="7">
    <location>
        <begin position="220"/>
        <end position="314"/>
    </location>
</feature>
<dbReference type="PIRSF" id="PIRSF005962">
    <property type="entry name" value="Pept_M20D_amidohydro"/>
    <property type="match status" value="1"/>
</dbReference>
<dbReference type="Pfam" id="PF01546">
    <property type="entry name" value="Peptidase_M20"/>
    <property type="match status" value="1"/>
</dbReference>
<feature type="binding site" evidence="5">
    <location>
        <position position="172"/>
    </location>
    <ligand>
        <name>Mn(2+)</name>
        <dbReference type="ChEBI" id="CHEBI:29035"/>
        <label>2</label>
    </ligand>
</feature>
<proteinExistence type="inferred from homology"/>
<evidence type="ECO:0000313" key="8">
    <source>
        <dbReference type="EMBL" id="KQK20241.1"/>
    </source>
</evidence>
<dbReference type="EnsemblPlants" id="KQK20241">
    <property type="protein sequence ID" value="KQK20241"/>
    <property type="gene ID" value="BRADI_1g53310v3"/>
</dbReference>
<keyword evidence="10" id="KW-1185">Reference proteome</keyword>
<evidence type="ECO:0000256" key="4">
    <source>
        <dbReference type="ARBA" id="ARBA00022801"/>
    </source>
</evidence>
<evidence type="ECO:0000313" key="10">
    <source>
        <dbReference type="Proteomes" id="UP000008810"/>
    </source>
</evidence>
<feature type="binding site" evidence="5">
    <location>
        <position position="136"/>
    </location>
    <ligand>
        <name>Mn(2+)</name>
        <dbReference type="ChEBI" id="CHEBI:29035"/>
        <label>2</label>
    </ligand>
</feature>
<comment type="function">
    <text evidence="1">Hydrolyzes certain amino acid conjugates of the plant growth regulator indole-3-acetic acid (IAA).</text>
</comment>
<organism evidence="8">
    <name type="scientific">Brachypodium distachyon</name>
    <name type="common">Purple false brome</name>
    <name type="synonym">Trachynia distachya</name>
    <dbReference type="NCBI Taxonomy" id="15368"/>
    <lineage>
        <taxon>Eukaryota</taxon>
        <taxon>Viridiplantae</taxon>
        <taxon>Streptophyta</taxon>
        <taxon>Embryophyta</taxon>
        <taxon>Tracheophyta</taxon>
        <taxon>Spermatophyta</taxon>
        <taxon>Magnoliopsida</taxon>
        <taxon>Liliopsida</taxon>
        <taxon>Poales</taxon>
        <taxon>Poaceae</taxon>
        <taxon>BOP clade</taxon>
        <taxon>Pooideae</taxon>
        <taxon>Stipodae</taxon>
        <taxon>Brachypodieae</taxon>
        <taxon>Brachypodium</taxon>
    </lineage>
</organism>
<dbReference type="HOGENOM" id="CLU_023257_0_0_1"/>
<dbReference type="eggNOG" id="ENOG502QQEM">
    <property type="taxonomic scope" value="Eukaryota"/>
</dbReference>